<dbReference type="SUPFAM" id="SSF53383">
    <property type="entry name" value="PLP-dependent transferases"/>
    <property type="match status" value="1"/>
</dbReference>
<dbReference type="InterPro" id="IPR015424">
    <property type="entry name" value="PyrdxlP-dep_Trfase"/>
</dbReference>
<keyword evidence="4" id="KW-0479">Metal-binding</keyword>
<proteinExistence type="inferred from homology"/>
<comment type="similarity">
    <text evidence="2">Belongs to the class-V pyridoxal-phosphate-dependent aminotransferase family. NifS/IscS subfamily.</text>
</comment>
<dbReference type="GeneID" id="6482051"/>
<evidence type="ECO:0000256" key="7">
    <source>
        <dbReference type="ARBA" id="ARBA00023014"/>
    </source>
</evidence>
<keyword evidence="9" id="KW-0934">Plastid</keyword>
<keyword evidence="5" id="KW-0663">Pyridoxal phosphate</keyword>
<reference evidence="9" key="1">
    <citation type="submission" date="2007-08" db="EMBL/GenBank/DDBJ databases">
        <authorList>
            <person name="Gloeckner G."/>
            <person name="Nowack E."/>
            <person name="Melkonian M."/>
        </authorList>
    </citation>
    <scope>NUCLEOTIDE SEQUENCE</scope>
</reference>
<evidence type="ECO:0000256" key="6">
    <source>
        <dbReference type="ARBA" id="ARBA00023004"/>
    </source>
</evidence>
<comment type="cofactor">
    <cofactor evidence="1">
        <name>pyridoxal 5'-phosphate</name>
        <dbReference type="ChEBI" id="CHEBI:597326"/>
    </cofactor>
</comment>
<protein>
    <submittedName>
        <fullName evidence="9">Possible cysteine desulfurase (Class-V aminotransferase family protein)</fullName>
    </submittedName>
</protein>
<evidence type="ECO:0000313" key="9">
    <source>
        <dbReference type="EMBL" id="ACB42603.1"/>
    </source>
</evidence>
<feature type="domain" description="Aminotransferase class V" evidence="8">
    <location>
        <begin position="23"/>
        <end position="349"/>
    </location>
</feature>
<evidence type="ECO:0000256" key="1">
    <source>
        <dbReference type="ARBA" id="ARBA00001933"/>
    </source>
</evidence>
<dbReference type="PANTHER" id="PTHR11601">
    <property type="entry name" value="CYSTEINE DESULFURYLASE FAMILY MEMBER"/>
    <property type="match status" value="1"/>
</dbReference>
<keyword evidence="7" id="KW-0411">Iron-sulfur</keyword>
<geneLocation type="organellar chromatophore" evidence="9"/>
<dbReference type="PIRSF" id="PIRSF005572">
    <property type="entry name" value="NifS"/>
    <property type="match status" value="1"/>
</dbReference>
<dbReference type="Gene3D" id="3.90.1150.10">
    <property type="entry name" value="Aspartate Aminotransferase, domain 1"/>
    <property type="match status" value="1"/>
</dbReference>
<dbReference type="AlphaFoldDB" id="B1X3T4"/>
<evidence type="ECO:0000256" key="3">
    <source>
        <dbReference type="ARBA" id="ARBA00022679"/>
    </source>
</evidence>
<evidence type="ECO:0000259" key="8">
    <source>
        <dbReference type="Pfam" id="PF00266"/>
    </source>
</evidence>
<dbReference type="GO" id="GO:0008483">
    <property type="term" value="F:transaminase activity"/>
    <property type="evidence" value="ECO:0007669"/>
    <property type="project" value="UniProtKB-KW"/>
</dbReference>
<dbReference type="InterPro" id="IPR015421">
    <property type="entry name" value="PyrdxlP-dep_Trfase_major"/>
</dbReference>
<dbReference type="RefSeq" id="YP_002048813.1">
    <property type="nucleotide sequence ID" value="NC_011087.1"/>
</dbReference>
<keyword evidence="3 9" id="KW-0808">Transferase</keyword>
<dbReference type="InterPro" id="IPR000192">
    <property type="entry name" value="Aminotrans_V_dom"/>
</dbReference>
<dbReference type="Pfam" id="PF00266">
    <property type="entry name" value="Aminotran_5"/>
    <property type="match status" value="1"/>
</dbReference>
<name>B1X3T4_PAUCH</name>
<evidence type="ECO:0000256" key="2">
    <source>
        <dbReference type="ARBA" id="ARBA00006490"/>
    </source>
</evidence>
<keyword evidence="9" id="KW-0032">Aminotransferase</keyword>
<reference evidence="9" key="2">
    <citation type="journal article" date="2008" name="Curr. Biol.">
        <title>Chromatophore genome sequence of Paulinella sheds light on acquisition of photosynthesis by eukaryotes.</title>
        <authorList>
            <person name="Nowack E.C.M."/>
            <person name="Melkonian M."/>
            <person name="Gloeckner G."/>
        </authorList>
    </citation>
    <scope>NUCLEOTIDE SEQUENCE [LARGE SCALE GENOMIC DNA]</scope>
</reference>
<keyword evidence="6" id="KW-0408">Iron</keyword>
<gene>
    <name evidence="9" type="primary">nifS</name>
    <name evidence="9" type="ordered locus">PCC_0152</name>
</gene>
<accession>B1X3T4</accession>
<dbReference type="InterPro" id="IPR015422">
    <property type="entry name" value="PyrdxlP-dep_Trfase_small"/>
</dbReference>
<dbReference type="EMBL" id="CP000815">
    <property type="protein sequence ID" value="ACB42603.1"/>
    <property type="molecule type" value="Genomic_DNA"/>
</dbReference>
<evidence type="ECO:0000256" key="5">
    <source>
        <dbReference type="ARBA" id="ARBA00022898"/>
    </source>
</evidence>
<sequence>MIQLNQGFELSLKQMHRPLSELIYLDASATSPPAPEVLQVMSISYQKAWGNPSSLHSPGIKAAESLERSRQVIAKALGAVPNQVVFCSGGTESIHLALFGTAIFLPPGRLVISDVEHPIVNAVAHKLSQKGWTIQRWPVNSEGKVQLTYLDEILSPPTRLVSIVWGQGEVGTIQPVEKIGQACHERGIIFHTDAVQVLGHKTINWSKLPIDLLSFSAHKLHGPRGIGGFLRRSIIPCQPQFSGGGQESGLRSGTESVALAVGFASALDLMVNRLERNGEVDPLELWRNRLMAKLLLIQGIKLTGHPYLRLPYHISLLVKNSRGNPINGNRIVQILGNKGIAVSSGTACNSGTSRGSQVLQSMGYDEEDSLAGLRLTLGPWHAKDSFSELIQSIYNLTV</sequence>
<evidence type="ECO:0000256" key="4">
    <source>
        <dbReference type="ARBA" id="ARBA00022723"/>
    </source>
</evidence>
<dbReference type="PANTHER" id="PTHR11601:SF34">
    <property type="entry name" value="CYSTEINE DESULFURASE"/>
    <property type="match status" value="1"/>
</dbReference>
<dbReference type="GO" id="GO:0051536">
    <property type="term" value="F:iron-sulfur cluster binding"/>
    <property type="evidence" value="ECO:0007669"/>
    <property type="project" value="UniProtKB-KW"/>
</dbReference>
<dbReference type="GO" id="GO:0046872">
    <property type="term" value="F:metal ion binding"/>
    <property type="evidence" value="ECO:0007669"/>
    <property type="project" value="UniProtKB-KW"/>
</dbReference>
<dbReference type="InterPro" id="IPR016454">
    <property type="entry name" value="Cysteine_dSase"/>
</dbReference>
<dbReference type="Gene3D" id="3.40.640.10">
    <property type="entry name" value="Type I PLP-dependent aspartate aminotransferase-like (Major domain)"/>
    <property type="match status" value="1"/>
</dbReference>
<organism evidence="9">
    <name type="scientific">Paulinella chromatophora</name>
    <dbReference type="NCBI Taxonomy" id="39717"/>
    <lineage>
        <taxon>Eukaryota</taxon>
        <taxon>Sar</taxon>
        <taxon>Rhizaria</taxon>
        <taxon>Cercozoa</taxon>
        <taxon>Imbricatea</taxon>
        <taxon>Silicofilosea</taxon>
        <taxon>Euglyphida</taxon>
        <taxon>Paulinellidae</taxon>
        <taxon>Paulinella</taxon>
    </lineage>
</organism>